<name>A0ABS5WDU3_9FLAO</name>
<keyword evidence="3" id="KW-1185">Reference proteome</keyword>
<dbReference type="RefSeq" id="WP_214611273.1">
    <property type="nucleotide sequence ID" value="NZ_JACATN010000002.1"/>
</dbReference>
<keyword evidence="1" id="KW-1133">Transmembrane helix</keyword>
<reference evidence="3" key="2">
    <citation type="submission" date="2023-07" db="EMBL/GenBank/DDBJ databases">
        <title>Zobellia barbeyronii sp. nov., a new marine flavobacterium, isolated from green and red algae.</title>
        <authorList>
            <person name="Nedashkovskaya O.I."/>
            <person name="Otstavnykh N."/>
            <person name="Zhukova N."/>
            <person name="Guzev K."/>
            <person name="Chausova V."/>
            <person name="Tekutyeva L."/>
            <person name="Mikhailov V."/>
            <person name="Isaeva M."/>
        </authorList>
    </citation>
    <scope>NUCLEOTIDE SEQUENCE [LARGE SCALE GENOMIC DNA]</scope>
    <source>
        <strain evidence="3">KMM 6746</strain>
    </source>
</reference>
<organism evidence="2 3">
    <name type="scientific">Zobellia barbeyronii</name>
    <dbReference type="NCBI Taxonomy" id="2748009"/>
    <lineage>
        <taxon>Bacteria</taxon>
        <taxon>Pseudomonadati</taxon>
        <taxon>Bacteroidota</taxon>
        <taxon>Flavobacteriia</taxon>
        <taxon>Flavobacteriales</taxon>
        <taxon>Flavobacteriaceae</taxon>
        <taxon>Zobellia</taxon>
    </lineage>
</organism>
<proteinExistence type="predicted"/>
<evidence type="ECO:0000256" key="1">
    <source>
        <dbReference type="SAM" id="Phobius"/>
    </source>
</evidence>
<accession>A0ABS5WDU3</accession>
<comment type="caution">
    <text evidence="2">The sequence shown here is derived from an EMBL/GenBank/DDBJ whole genome shotgun (WGS) entry which is preliminary data.</text>
</comment>
<evidence type="ECO:0000313" key="3">
    <source>
        <dbReference type="Proteomes" id="UP000740413"/>
    </source>
</evidence>
<dbReference type="EMBL" id="JACATN010000002">
    <property type="protein sequence ID" value="MBT2161113.1"/>
    <property type="molecule type" value="Genomic_DNA"/>
</dbReference>
<reference evidence="2 3" key="1">
    <citation type="submission" date="2020-06" db="EMBL/GenBank/DDBJ databases">
        <authorList>
            <person name="Isaeva M.P."/>
            <person name="Chernysheva N.Y."/>
        </authorList>
    </citation>
    <scope>NUCLEOTIDE SEQUENCE [LARGE SCALE GENOMIC DNA]</scope>
    <source>
        <strain evidence="2 3">KMM 6746</strain>
    </source>
</reference>
<protein>
    <submittedName>
        <fullName evidence="2">Uncharacterized protein</fullName>
    </submittedName>
</protein>
<evidence type="ECO:0000313" key="2">
    <source>
        <dbReference type="EMBL" id="MBT2161113.1"/>
    </source>
</evidence>
<dbReference type="Proteomes" id="UP000740413">
    <property type="component" value="Unassembled WGS sequence"/>
</dbReference>
<keyword evidence="1" id="KW-0812">Transmembrane</keyword>
<sequence length="180" mass="20899">MKKNILAFIKEIVPIIAGILIAMYINNWNEDRKDKKYINQIFSSINKELAETNEDITEKLVVQESLIDTVDFYLKNDSTSILEIILKAEGIKIPSIKINSWKAISNSKIELMDYEKISALANIEEQKETLRMKGEYLLNFIYPNTKETGIDKKELLKLLIRDITVTEKMIQNEIDRITND</sequence>
<gene>
    <name evidence="2" type="ORF">HW347_07535</name>
</gene>
<keyword evidence="1" id="KW-0472">Membrane</keyword>
<feature type="transmembrane region" description="Helical" evidence="1">
    <location>
        <begin position="6"/>
        <end position="26"/>
    </location>
</feature>